<dbReference type="EMBL" id="JAFLWW010000001">
    <property type="protein sequence ID" value="MBT1154325.1"/>
    <property type="molecule type" value="Genomic_DNA"/>
</dbReference>
<name>A0A9X1A767_9HYPH</name>
<evidence type="ECO:0000313" key="1">
    <source>
        <dbReference type="EMBL" id="MBT1154325.1"/>
    </source>
</evidence>
<proteinExistence type="predicted"/>
<gene>
    <name evidence="1" type="ORF">J1C56_01835</name>
</gene>
<dbReference type="Proteomes" id="UP001138921">
    <property type="component" value="Unassembled WGS sequence"/>
</dbReference>
<dbReference type="AlphaFoldDB" id="A0A9X1A767"/>
<evidence type="ECO:0000313" key="2">
    <source>
        <dbReference type="Proteomes" id="UP001138921"/>
    </source>
</evidence>
<organism evidence="1 2">
    <name type="scientific">Aminobacter anthyllidis</name>
    <dbReference type="NCBI Taxonomy" id="1035067"/>
    <lineage>
        <taxon>Bacteria</taxon>
        <taxon>Pseudomonadati</taxon>
        <taxon>Pseudomonadota</taxon>
        <taxon>Alphaproteobacteria</taxon>
        <taxon>Hyphomicrobiales</taxon>
        <taxon>Phyllobacteriaceae</taxon>
        <taxon>Aminobacter</taxon>
    </lineage>
</organism>
<protein>
    <submittedName>
        <fullName evidence="1">Uncharacterized protein</fullName>
    </submittedName>
</protein>
<sequence>MTAIAEFTNANIWTEWFPESELHAVLAGEVVIPNIGQVKGVWKKALQREVKAGRLVTWKGYWFPVAGAQHGIGPLKTCYGTAEARAVFVPAGA</sequence>
<keyword evidence="2" id="KW-1185">Reference proteome</keyword>
<reference evidence="1" key="1">
    <citation type="journal article" date="2021" name="Microorganisms">
        <title>Phylogenomic Reconstruction and Metabolic Potential of the Genus Aminobacter.</title>
        <authorList>
            <person name="Artuso I."/>
            <person name="Turrini P."/>
            <person name="Pirolo M."/>
            <person name="Lugli G.A."/>
            <person name="Ventura M."/>
            <person name="Visca P."/>
        </authorList>
    </citation>
    <scope>NUCLEOTIDE SEQUENCE</scope>
    <source>
        <strain evidence="1">LMG 26462</strain>
    </source>
</reference>
<dbReference type="RefSeq" id="WP_214385446.1">
    <property type="nucleotide sequence ID" value="NZ_JAFLWW010000001.1"/>
</dbReference>
<accession>A0A9X1A767</accession>
<comment type="caution">
    <text evidence="1">The sequence shown here is derived from an EMBL/GenBank/DDBJ whole genome shotgun (WGS) entry which is preliminary data.</text>
</comment>
<reference evidence="1" key="2">
    <citation type="submission" date="2021-03" db="EMBL/GenBank/DDBJ databases">
        <authorList>
            <person name="Artuso I."/>
            <person name="Turrini P."/>
            <person name="Pirolo M."/>
            <person name="Lugli G.A."/>
            <person name="Ventura M."/>
            <person name="Visca P."/>
        </authorList>
    </citation>
    <scope>NUCLEOTIDE SEQUENCE</scope>
    <source>
        <strain evidence="1">LMG 26462</strain>
    </source>
</reference>